<evidence type="ECO:0000256" key="16">
    <source>
        <dbReference type="ARBA" id="ARBA00079910"/>
    </source>
</evidence>
<evidence type="ECO:0000256" key="13">
    <source>
        <dbReference type="ARBA" id="ARBA00052179"/>
    </source>
</evidence>
<evidence type="ECO:0000256" key="15">
    <source>
        <dbReference type="ARBA" id="ARBA00074336"/>
    </source>
</evidence>
<evidence type="ECO:0000256" key="3">
    <source>
        <dbReference type="ARBA" id="ARBA00022448"/>
    </source>
</evidence>
<comment type="catalytic activity">
    <reaction evidence="12">
        <text>L-histidine(out) + L-arginine(in) = L-histidine(in) + L-arginine(out)</text>
        <dbReference type="Rhea" id="RHEA:71063"/>
        <dbReference type="ChEBI" id="CHEBI:32682"/>
        <dbReference type="ChEBI" id="CHEBI:57595"/>
    </reaction>
    <physiologicalReaction direction="left-to-right" evidence="12">
        <dbReference type="Rhea" id="RHEA:71064"/>
    </physiologicalReaction>
</comment>
<dbReference type="FunFam" id="1.20.1740.10:FF:000015">
    <property type="entry name" value="B(0,+)-type amino acid transporter 1"/>
    <property type="match status" value="1"/>
</dbReference>
<comment type="catalytic activity">
    <reaction evidence="14">
        <text>L-leucine(out) + L-arginine(in) = L-leucine(in) + L-arginine(out)</text>
        <dbReference type="Rhea" id="RHEA:71059"/>
        <dbReference type="ChEBI" id="CHEBI:32682"/>
        <dbReference type="ChEBI" id="CHEBI:57427"/>
    </reaction>
    <physiologicalReaction direction="left-to-right" evidence="14">
        <dbReference type="Rhea" id="RHEA:71060"/>
    </physiologicalReaction>
</comment>
<comment type="catalytic activity">
    <reaction evidence="11">
        <text>L-cystine(out) + L-arginine(in) = L-cystine(in) + L-arginine(out)</text>
        <dbReference type="Rhea" id="RHEA:71075"/>
        <dbReference type="ChEBI" id="CHEBI:32682"/>
        <dbReference type="ChEBI" id="CHEBI:35491"/>
    </reaction>
    <physiologicalReaction direction="left-to-right" evidence="11">
        <dbReference type="Rhea" id="RHEA:71076"/>
    </physiologicalReaction>
</comment>
<keyword evidence="21" id="KW-1185">Reference proteome</keyword>
<dbReference type="GO" id="GO:0015179">
    <property type="term" value="F:L-amino acid transmembrane transporter activity"/>
    <property type="evidence" value="ECO:0007669"/>
    <property type="project" value="TreeGrafter"/>
</dbReference>
<evidence type="ECO:0000256" key="14">
    <source>
        <dbReference type="ARBA" id="ARBA00052732"/>
    </source>
</evidence>
<comment type="similarity">
    <text evidence="2">Belongs to the amino acid-polyamine-organocation (APC) superfamily.</text>
</comment>
<feature type="transmembrane region" description="Helical" evidence="19">
    <location>
        <begin position="455"/>
        <end position="474"/>
    </location>
</feature>
<protein>
    <recommendedName>
        <fullName evidence="15">b(0,+)-type amino acid transporter 1</fullName>
    </recommendedName>
    <alternativeName>
        <fullName evidence="16">Glycoprotein-associated amino acid transporter b0,+AT1</fullName>
    </alternativeName>
    <alternativeName>
        <fullName evidence="17">Solute carrier family 7 member 9</fullName>
    </alternativeName>
</protein>
<dbReference type="PIRSF" id="PIRSF006060">
    <property type="entry name" value="AA_transporter"/>
    <property type="match status" value="1"/>
</dbReference>
<evidence type="ECO:0000256" key="6">
    <source>
        <dbReference type="ARBA" id="ARBA00022692"/>
    </source>
</evidence>
<dbReference type="InterPro" id="IPR050598">
    <property type="entry name" value="AminoAcid_Transporter"/>
</dbReference>
<comment type="catalytic activity">
    <reaction evidence="13">
        <text>L-cysteine(out) + L-arginine(in) = L-cysteine(in) + L-arginine(out)</text>
        <dbReference type="Rhea" id="RHEA:71071"/>
        <dbReference type="ChEBI" id="CHEBI:32682"/>
        <dbReference type="ChEBI" id="CHEBI:35235"/>
    </reaction>
    <physiologicalReaction direction="left-to-right" evidence="13">
        <dbReference type="Rhea" id="RHEA:71072"/>
    </physiologicalReaction>
</comment>
<evidence type="ECO:0000256" key="2">
    <source>
        <dbReference type="ARBA" id="ARBA00009523"/>
    </source>
</evidence>
<evidence type="ECO:0000256" key="17">
    <source>
        <dbReference type="ARBA" id="ARBA00083296"/>
    </source>
</evidence>
<dbReference type="PANTHER" id="PTHR11785">
    <property type="entry name" value="AMINO ACID TRANSPORTER"/>
    <property type="match status" value="1"/>
</dbReference>
<dbReference type="InterPro" id="IPR002293">
    <property type="entry name" value="AA/rel_permease1"/>
</dbReference>
<sequence length="510" mass="56040">MGSNFGYHRPAGCHNASRNDLSGNRDSVRDRMERVCSVKNDSIHLKRRVGLYSGVALIVGTMIGSGIFVSPSGLLVRTGSIGLSLIIWFLCGVISLLGALAYAELGTMNPSSGAEYVYFMDAFGSFSAYMFSWTSALILKPSQIAIICLSFAEYVVEYFTTGCEISENSVKMISVITILALLYINCYSVQLATSVQNVFTAGKLIAIALIICGGTYGLLLGKTKNLNNMFRHSTTSYGDIATAFYSGLWAYDGWNNLNYATEEIKNPSVNIPRAIFISIPLVTSCYVLINISYLTVMTPDEMIASEAVAVTFGKRVLGMMAWLMSLTVVISTFGSANGTVFAAGRLLFAAGREGHMLEVLSHVHIRSLTPTPGLIFTAIIAILMVLSGSIYSLIDFFSFTAWIFYGGAMIALLVMRYTKPNARRPYKVPLVIPILVLIVSMYLTIAPIIDKPQIEYLYTMIFLLIGVVFYIPFVKHQYTPAFIKPMTTYLQILLEVTPTTIPIHEIEIPI</sequence>
<dbReference type="GO" id="GO:0016324">
    <property type="term" value="C:apical plasma membrane"/>
    <property type="evidence" value="ECO:0007669"/>
    <property type="project" value="UniProtKB-SubCell"/>
</dbReference>
<evidence type="ECO:0000256" key="9">
    <source>
        <dbReference type="ARBA" id="ARBA00023157"/>
    </source>
</evidence>
<dbReference type="EMBL" id="JBBCAQ010000034">
    <property type="protein sequence ID" value="KAK7580506.1"/>
    <property type="molecule type" value="Genomic_DNA"/>
</dbReference>
<comment type="caution">
    <text evidence="20">The sequence shown here is derived from an EMBL/GenBank/DDBJ whole genome shotgun (WGS) entry which is preliminary data.</text>
</comment>
<evidence type="ECO:0000256" key="4">
    <source>
        <dbReference type="ARBA" id="ARBA00022475"/>
    </source>
</evidence>
<organism evidence="20 21">
    <name type="scientific">Parthenolecanium corni</name>
    <dbReference type="NCBI Taxonomy" id="536013"/>
    <lineage>
        <taxon>Eukaryota</taxon>
        <taxon>Metazoa</taxon>
        <taxon>Ecdysozoa</taxon>
        <taxon>Arthropoda</taxon>
        <taxon>Hexapoda</taxon>
        <taxon>Insecta</taxon>
        <taxon>Pterygota</taxon>
        <taxon>Neoptera</taxon>
        <taxon>Paraneoptera</taxon>
        <taxon>Hemiptera</taxon>
        <taxon>Sternorrhyncha</taxon>
        <taxon>Coccoidea</taxon>
        <taxon>Coccidae</taxon>
        <taxon>Parthenolecanium</taxon>
    </lineage>
</organism>
<comment type="catalytic activity">
    <reaction evidence="10">
        <text>L-lysine(out) + L-arginine(in) = L-lysine(in) + L-arginine(out)</text>
        <dbReference type="Rhea" id="RHEA:70827"/>
        <dbReference type="ChEBI" id="CHEBI:32551"/>
        <dbReference type="ChEBI" id="CHEBI:32682"/>
    </reaction>
    <physiologicalReaction direction="left-to-right" evidence="10">
        <dbReference type="Rhea" id="RHEA:70828"/>
    </physiologicalReaction>
</comment>
<evidence type="ECO:0000256" key="7">
    <source>
        <dbReference type="ARBA" id="ARBA00022989"/>
    </source>
</evidence>
<evidence type="ECO:0000256" key="10">
    <source>
        <dbReference type="ARBA" id="ARBA00051323"/>
    </source>
</evidence>
<keyword evidence="9" id="KW-1015">Disulfide bond</keyword>
<feature type="transmembrane region" description="Helical" evidence="19">
    <location>
        <begin position="49"/>
        <end position="69"/>
    </location>
</feature>
<dbReference type="Gene3D" id="1.20.1740.10">
    <property type="entry name" value="Amino acid/polyamine transporter I"/>
    <property type="match status" value="1"/>
</dbReference>
<feature type="transmembrane region" description="Helical" evidence="19">
    <location>
        <begin position="374"/>
        <end position="394"/>
    </location>
</feature>
<comment type="subcellular location">
    <subcellularLocation>
        <location evidence="1">Apical cell membrane</location>
        <topology evidence="1">Multi-pass membrane protein</topology>
    </subcellularLocation>
</comment>
<proteinExistence type="inferred from homology"/>
<reference evidence="20 21" key="1">
    <citation type="submission" date="2024-03" db="EMBL/GenBank/DDBJ databases">
        <title>Adaptation during the transition from Ophiocordyceps entomopathogen to insect associate is accompanied by gene loss and intensified selection.</title>
        <authorList>
            <person name="Ward C.M."/>
            <person name="Onetto C.A."/>
            <person name="Borneman A.R."/>
        </authorList>
    </citation>
    <scope>NUCLEOTIDE SEQUENCE [LARGE SCALE GENOMIC DNA]</scope>
    <source>
        <strain evidence="20">AWRI1</strain>
        <tissue evidence="20">Single Adult Female</tissue>
    </source>
</reference>
<keyword evidence="4" id="KW-1003">Cell membrane</keyword>
<feature type="transmembrane region" description="Helical" evidence="19">
    <location>
        <begin position="400"/>
        <end position="418"/>
    </location>
</feature>
<evidence type="ECO:0000256" key="5">
    <source>
        <dbReference type="ARBA" id="ARBA00022553"/>
    </source>
</evidence>
<evidence type="ECO:0000256" key="11">
    <source>
        <dbReference type="ARBA" id="ARBA00051814"/>
    </source>
</evidence>
<keyword evidence="8 19" id="KW-0472">Membrane</keyword>
<feature type="transmembrane region" description="Helical" evidence="19">
    <location>
        <begin position="144"/>
        <end position="160"/>
    </location>
</feature>
<evidence type="ECO:0000256" key="12">
    <source>
        <dbReference type="ARBA" id="ARBA00051835"/>
    </source>
</evidence>
<keyword evidence="3" id="KW-0813">Transport</keyword>
<keyword evidence="5" id="KW-0597">Phosphoprotein</keyword>
<gene>
    <name evidence="20" type="ORF">V9T40_001135</name>
</gene>
<evidence type="ECO:0000256" key="8">
    <source>
        <dbReference type="ARBA" id="ARBA00023136"/>
    </source>
</evidence>
<accession>A0AAN9TCA2</accession>
<keyword evidence="7 19" id="KW-1133">Transmembrane helix</keyword>
<evidence type="ECO:0000256" key="18">
    <source>
        <dbReference type="ARBA" id="ARBA00093193"/>
    </source>
</evidence>
<evidence type="ECO:0000256" key="1">
    <source>
        <dbReference type="ARBA" id="ARBA00004424"/>
    </source>
</evidence>
<evidence type="ECO:0000313" key="20">
    <source>
        <dbReference type="EMBL" id="KAK7580506.1"/>
    </source>
</evidence>
<feature type="transmembrane region" description="Helical" evidence="19">
    <location>
        <begin position="430"/>
        <end position="449"/>
    </location>
</feature>
<evidence type="ECO:0000313" key="21">
    <source>
        <dbReference type="Proteomes" id="UP001367676"/>
    </source>
</evidence>
<evidence type="ECO:0000256" key="19">
    <source>
        <dbReference type="SAM" id="Phobius"/>
    </source>
</evidence>
<feature type="transmembrane region" description="Helical" evidence="19">
    <location>
        <begin position="274"/>
        <end position="296"/>
    </location>
</feature>
<dbReference type="Proteomes" id="UP001367676">
    <property type="component" value="Unassembled WGS sequence"/>
</dbReference>
<dbReference type="Pfam" id="PF13520">
    <property type="entry name" value="AA_permease_2"/>
    <property type="match status" value="1"/>
</dbReference>
<comment type="catalytic activity">
    <reaction evidence="18">
        <text>L-phenylalanine(out) + L-arginine(in) = L-phenylalanine(in) + L-arginine(out)</text>
        <dbReference type="Rhea" id="RHEA:71067"/>
        <dbReference type="ChEBI" id="CHEBI:32682"/>
        <dbReference type="ChEBI" id="CHEBI:58095"/>
    </reaction>
    <physiologicalReaction direction="left-to-right" evidence="18">
        <dbReference type="Rhea" id="RHEA:71068"/>
    </physiologicalReaction>
</comment>
<keyword evidence="6 19" id="KW-0812">Transmembrane</keyword>
<name>A0AAN9TCA2_9HEMI</name>
<dbReference type="PANTHER" id="PTHR11785:SF512">
    <property type="entry name" value="SOBREMESA, ISOFORM B"/>
    <property type="match status" value="1"/>
</dbReference>
<feature type="transmembrane region" description="Helical" evidence="19">
    <location>
        <begin position="117"/>
        <end position="138"/>
    </location>
</feature>
<feature type="transmembrane region" description="Helical" evidence="19">
    <location>
        <begin position="316"/>
        <end position="348"/>
    </location>
</feature>
<feature type="transmembrane region" description="Helical" evidence="19">
    <location>
        <begin position="204"/>
        <end position="221"/>
    </location>
</feature>
<feature type="transmembrane region" description="Helical" evidence="19">
    <location>
        <begin position="172"/>
        <end position="192"/>
    </location>
</feature>
<feature type="transmembrane region" description="Helical" evidence="19">
    <location>
        <begin position="81"/>
        <end position="105"/>
    </location>
</feature>
<dbReference type="AlphaFoldDB" id="A0AAN9TCA2"/>